<evidence type="ECO:0000256" key="1">
    <source>
        <dbReference type="SAM" id="MobiDB-lite"/>
    </source>
</evidence>
<dbReference type="EMBL" id="JBHUDK010000002">
    <property type="protein sequence ID" value="MFD1597850.1"/>
    <property type="molecule type" value="Genomic_DNA"/>
</dbReference>
<protein>
    <submittedName>
        <fullName evidence="2">Uncharacterized protein</fullName>
    </submittedName>
</protein>
<evidence type="ECO:0000313" key="3">
    <source>
        <dbReference type="Proteomes" id="UP001597085"/>
    </source>
</evidence>
<gene>
    <name evidence="2" type="ORF">ACFSBX_02605</name>
</gene>
<reference evidence="2 3" key="1">
    <citation type="journal article" date="2019" name="Int. J. Syst. Evol. Microbiol.">
        <title>The Global Catalogue of Microorganisms (GCM) 10K type strain sequencing project: providing services to taxonomists for standard genome sequencing and annotation.</title>
        <authorList>
            <consortium name="The Broad Institute Genomics Platform"/>
            <consortium name="The Broad Institute Genome Sequencing Center for Infectious Disease"/>
            <person name="Wu L."/>
            <person name="Ma J."/>
        </authorList>
    </citation>
    <scope>NUCLEOTIDE SEQUENCE [LARGE SCALE GENOMIC DNA]</scope>
    <source>
        <strain evidence="2 3">CGMCC 1.12121</strain>
    </source>
</reference>
<dbReference type="RefSeq" id="WP_256421342.1">
    <property type="nucleotide sequence ID" value="NZ_JANHDI010000007.1"/>
</dbReference>
<keyword evidence="3" id="KW-1185">Reference proteome</keyword>
<sequence>MIRRRHVLLVVALLTATALVTSSGAFSATAAERGVDIGVADDRDAYVGFEKTVQSDGNATVNVSVTRRDGGNETVNETQGDDGNATANETPENNGNATANETQGDDGDETASVDVTVVNQFPAGTELATVEITVGTASADLAPLAPGERATHTFSSAPCGASIRIEASGDGVAVTFERSVTCN</sequence>
<name>A0ABD6CJ85_9EURY</name>
<comment type="caution">
    <text evidence="2">The sequence shown here is derived from an EMBL/GenBank/DDBJ whole genome shotgun (WGS) entry which is preliminary data.</text>
</comment>
<proteinExistence type="predicted"/>
<dbReference type="AlphaFoldDB" id="A0ABD6CJ85"/>
<accession>A0ABD6CJ85</accession>
<organism evidence="2 3">
    <name type="scientific">Halobellus rarus</name>
    <dbReference type="NCBI Taxonomy" id="1126237"/>
    <lineage>
        <taxon>Archaea</taxon>
        <taxon>Methanobacteriati</taxon>
        <taxon>Methanobacteriota</taxon>
        <taxon>Stenosarchaea group</taxon>
        <taxon>Halobacteria</taxon>
        <taxon>Halobacteriales</taxon>
        <taxon>Haloferacaceae</taxon>
        <taxon>Halobellus</taxon>
    </lineage>
</organism>
<evidence type="ECO:0000313" key="2">
    <source>
        <dbReference type="EMBL" id="MFD1597850.1"/>
    </source>
</evidence>
<dbReference type="Proteomes" id="UP001597085">
    <property type="component" value="Unassembled WGS sequence"/>
</dbReference>
<feature type="region of interest" description="Disordered" evidence="1">
    <location>
        <begin position="64"/>
        <end position="109"/>
    </location>
</feature>
<feature type="compositionally biased region" description="Polar residues" evidence="1">
    <location>
        <begin position="85"/>
        <end position="102"/>
    </location>
</feature>